<comment type="subcellular location">
    <subcellularLocation>
        <location evidence="1">Membrane</location>
        <topology evidence="1">Multi-pass membrane protein</topology>
    </subcellularLocation>
</comment>
<dbReference type="Proteomes" id="UP000182057">
    <property type="component" value="Unassembled WGS sequence"/>
</dbReference>
<accession>A0A1D3UW57</accession>
<dbReference type="PANTHER" id="PTHR37422">
    <property type="entry name" value="TEICHURONIC ACID BIOSYNTHESIS PROTEIN TUAE"/>
    <property type="match status" value="1"/>
</dbReference>
<dbReference type="PANTHER" id="PTHR37422:SF13">
    <property type="entry name" value="LIPOPOLYSACCHARIDE BIOSYNTHESIS PROTEIN PA4999-RELATED"/>
    <property type="match status" value="1"/>
</dbReference>
<dbReference type="GO" id="GO:0016020">
    <property type="term" value="C:membrane"/>
    <property type="evidence" value="ECO:0007669"/>
    <property type="project" value="UniProtKB-SubCell"/>
</dbReference>
<dbReference type="Gene3D" id="1.25.40.10">
    <property type="entry name" value="Tetratricopeptide repeat domain"/>
    <property type="match status" value="1"/>
</dbReference>
<evidence type="ECO:0000259" key="6">
    <source>
        <dbReference type="Pfam" id="PF04932"/>
    </source>
</evidence>
<evidence type="ECO:0000256" key="5">
    <source>
        <dbReference type="SAM" id="Phobius"/>
    </source>
</evidence>
<feature type="transmembrane region" description="Helical" evidence="5">
    <location>
        <begin position="273"/>
        <end position="290"/>
    </location>
</feature>
<dbReference type="GO" id="GO:0016874">
    <property type="term" value="F:ligase activity"/>
    <property type="evidence" value="ECO:0007669"/>
    <property type="project" value="UniProtKB-KW"/>
</dbReference>
<dbReference type="InterPro" id="IPR051533">
    <property type="entry name" value="WaaL-like"/>
</dbReference>
<evidence type="ECO:0000256" key="3">
    <source>
        <dbReference type="ARBA" id="ARBA00022989"/>
    </source>
</evidence>
<organism evidence="7 8">
    <name type="scientific">Tannerella forsythia</name>
    <name type="common">Bacteroides forsythus</name>
    <dbReference type="NCBI Taxonomy" id="28112"/>
    <lineage>
        <taxon>Bacteria</taxon>
        <taxon>Pseudomonadati</taxon>
        <taxon>Bacteroidota</taxon>
        <taxon>Bacteroidia</taxon>
        <taxon>Bacteroidales</taxon>
        <taxon>Tannerellaceae</taxon>
        <taxon>Tannerella</taxon>
    </lineage>
</organism>
<proteinExistence type="predicted"/>
<dbReference type="Pfam" id="PF04932">
    <property type="entry name" value="Wzy_C"/>
    <property type="match status" value="1"/>
</dbReference>
<feature type="transmembrane region" description="Helical" evidence="5">
    <location>
        <begin position="302"/>
        <end position="329"/>
    </location>
</feature>
<dbReference type="OrthoDB" id="1454576at2"/>
<dbReference type="AlphaFoldDB" id="A0A1D3UW57"/>
<protein>
    <submittedName>
        <fullName evidence="7">O-Antigen ligase</fullName>
    </submittedName>
</protein>
<keyword evidence="7" id="KW-0436">Ligase</keyword>
<feature type="transmembrane region" description="Helical" evidence="5">
    <location>
        <begin position="349"/>
        <end position="366"/>
    </location>
</feature>
<feature type="transmembrane region" description="Helical" evidence="5">
    <location>
        <begin position="104"/>
        <end position="122"/>
    </location>
</feature>
<feature type="transmembrane region" description="Helical" evidence="5">
    <location>
        <begin position="177"/>
        <end position="200"/>
    </location>
</feature>
<feature type="transmembrane region" description="Helical" evidence="5">
    <location>
        <begin position="31"/>
        <end position="47"/>
    </location>
</feature>
<evidence type="ECO:0000256" key="4">
    <source>
        <dbReference type="ARBA" id="ARBA00023136"/>
    </source>
</evidence>
<feature type="domain" description="O-antigen ligase-related" evidence="6">
    <location>
        <begin position="136"/>
        <end position="281"/>
    </location>
</feature>
<name>A0A1D3UW57_TANFO</name>
<dbReference type="InterPro" id="IPR007016">
    <property type="entry name" value="O-antigen_ligase-rel_domated"/>
</dbReference>
<dbReference type="EMBL" id="FMMM01000079">
    <property type="protein sequence ID" value="SCQ24516.1"/>
    <property type="molecule type" value="Genomic_DNA"/>
</dbReference>
<keyword evidence="3 5" id="KW-1133">Transmembrane helix</keyword>
<feature type="transmembrane region" description="Helical" evidence="5">
    <location>
        <begin position="152"/>
        <end position="170"/>
    </location>
</feature>
<sequence>MKVKAGILFIFLGSVFLTSEKFVDTLESIKFYFTVLTVLTGIFFLFFQSSGIKSGIRKMFSVNVIKGLYLIGLIQAVYGILQYIEIYPSHHKAFAVTGSFENPAGFAAILSLLFPIGIYWCIRSKRWEQRIVFFSAGLIFFSMILTGSRTGLLAAVISLVLILCLEYQVFAKIRIGWYFYVTMTVAVLFLTIGVFFLYQWKQDSVNGRLLVWKVSAEMIKDKPILGFGHKGFQANYMDYQSRYFERNPQSKLGQLADNVKHPFNEFIKITVDYGIVGLLSILLLLIFIFLKLYNKVHSLKPVLLGSYISFIILCCFSYPLQYVSVWILLGYFILSLFCEQLPDKRLSPLIYFPIMAGCLWLFAFFFKRMNHEMEWKNIAVKSLQGQTRQMLRNYGELYQDMKWNEYFLYNYGAELHFAGQYRQSMAVFHECQKKYNDYDLQMLLADNHYHLGDTVKALQIYQYAGNMIPCRFLPLYHRMEIYKENRNTSKAMEMAQKIVQKPIKMRSATVNFIIEKAREYLNEQEIK</sequence>
<evidence type="ECO:0000256" key="2">
    <source>
        <dbReference type="ARBA" id="ARBA00022692"/>
    </source>
</evidence>
<keyword evidence="2 5" id="KW-0812">Transmembrane</keyword>
<evidence type="ECO:0000313" key="8">
    <source>
        <dbReference type="Proteomes" id="UP000182057"/>
    </source>
</evidence>
<dbReference type="SUPFAM" id="SSF48452">
    <property type="entry name" value="TPR-like"/>
    <property type="match status" value="1"/>
</dbReference>
<gene>
    <name evidence="7" type="ORF">TFUB20_02527</name>
</gene>
<dbReference type="InterPro" id="IPR011990">
    <property type="entry name" value="TPR-like_helical_dom_sf"/>
</dbReference>
<evidence type="ECO:0000313" key="7">
    <source>
        <dbReference type="EMBL" id="SCQ24516.1"/>
    </source>
</evidence>
<keyword evidence="4 5" id="KW-0472">Membrane</keyword>
<reference evidence="7 8" key="1">
    <citation type="submission" date="2016-09" db="EMBL/GenBank/DDBJ databases">
        <authorList>
            <person name="Capua I."/>
            <person name="De Benedictis P."/>
            <person name="Joannis T."/>
            <person name="Lombin L.H."/>
            <person name="Cattoli G."/>
        </authorList>
    </citation>
    <scope>NUCLEOTIDE SEQUENCE [LARGE SCALE GENOMIC DNA]</scope>
    <source>
        <strain evidence="7 8">UB20</strain>
    </source>
</reference>
<dbReference type="RefSeq" id="WP_081328282.1">
    <property type="nucleotide sequence ID" value="NZ_FMMM01000079.1"/>
</dbReference>
<feature type="transmembrane region" description="Helical" evidence="5">
    <location>
        <begin position="67"/>
        <end position="84"/>
    </location>
</feature>
<feature type="transmembrane region" description="Helical" evidence="5">
    <location>
        <begin position="129"/>
        <end position="146"/>
    </location>
</feature>
<evidence type="ECO:0000256" key="1">
    <source>
        <dbReference type="ARBA" id="ARBA00004141"/>
    </source>
</evidence>